<evidence type="ECO:0000256" key="1">
    <source>
        <dbReference type="SAM" id="Coils"/>
    </source>
</evidence>
<evidence type="ECO:0000313" key="2">
    <source>
        <dbReference type="EMBL" id="OFV68194.1"/>
    </source>
</evidence>
<keyword evidence="1" id="KW-0175">Coiled coil</keyword>
<reference evidence="2" key="1">
    <citation type="submission" date="2016-05" db="EMBL/GenBank/DDBJ databases">
        <title>Microbial consortia oxidize butane by reversing methanogenesis.</title>
        <authorList>
            <person name="Laso-Perez R."/>
            <person name="Richter M."/>
            <person name="Wegener G."/>
            <person name="Musat F."/>
        </authorList>
    </citation>
    <scope>NUCLEOTIDE SEQUENCE [LARGE SCALE GENOMIC DNA]</scope>
    <source>
        <strain evidence="2">BOX2</strain>
    </source>
</reference>
<gene>
    <name evidence="2" type="ORF">SCAL_000834</name>
</gene>
<dbReference type="Proteomes" id="UP000186940">
    <property type="component" value="Unassembled WGS sequence"/>
</dbReference>
<keyword evidence="3" id="KW-1185">Reference proteome</keyword>
<dbReference type="EMBL" id="LYOS01000002">
    <property type="protein sequence ID" value="OFV68194.1"/>
    <property type="molecule type" value="Genomic_DNA"/>
</dbReference>
<feature type="coiled-coil region" evidence="1">
    <location>
        <begin position="29"/>
        <end position="112"/>
    </location>
</feature>
<organism evidence="2 3">
    <name type="scientific">Candidatus Syntropharchaeum caldarium</name>
    <dbReference type="NCBI Taxonomy" id="1838285"/>
    <lineage>
        <taxon>Archaea</taxon>
        <taxon>Methanobacteriati</taxon>
        <taxon>Methanobacteriota</taxon>
        <taxon>Stenosarchaea group</taxon>
        <taxon>Methanomicrobia</taxon>
        <taxon>Methanosarcinales</taxon>
        <taxon>ANME-2 cluster</taxon>
        <taxon>Candidatus Syntropharchaeum</taxon>
    </lineage>
</organism>
<proteinExistence type="predicted"/>
<protein>
    <recommendedName>
        <fullName evidence="4">DNA replication complex GINS family protein</fullName>
    </recommendedName>
</protein>
<accession>A0A1F2PAX6</accession>
<dbReference type="CDD" id="cd11714">
    <property type="entry name" value="GINS_A_archaea"/>
    <property type="match status" value="1"/>
</dbReference>
<name>A0A1F2PAX6_9EURY</name>
<sequence>MKLDLGKLWRLVDDERSSSSLQKLPSSIFEEIERYINELQEEMRDLEGKRRAYLEDELKTARIKAEELFERRIFKVVGLAASRLSQMPANLLVHEEDLYKDLVNQIEALRSRILGGVIGEKSGKKEDVAEPESSAKKRFIRGNDTILDSSSIMRVLKDIPVFMGVHNGKSREYSLKKEDIVVLPRFHAEGLCKKKAAIEIDISKGEYHEDAKEN</sequence>
<dbReference type="AlphaFoldDB" id="A0A1F2PAX6"/>
<dbReference type="Gene3D" id="1.20.58.1030">
    <property type="match status" value="1"/>
</dbReference>
<comment type="caution">
    <text evidence="2">The sequence shown here is derived from an EMBL/GenBank/DDBJ whole genome shotgun (WGS) entry which is preliminary data.</text>
</comment>
<dbReference type="STRING" id="1838285.SCAL_000834"/>
<evidence type="ECO:0008006" key="4">
    <source>
        <dbReference type="Google" id="ProtNLM"/>
    </source>
</evidence>
<dbReference type="Gene3D" id="3.40.5.50">
    <property type="match status" value="1"/>
</dbReference>
<evidence type="ECO:0000313" key="3">
    <source>
        <dbReference type="Proteomes" id="UP000186940"/>
    </source>
</evidence>